<sequence>MSRAIFKLKDKAKELLEKEEVKQVIGFTEGTLPGKCTPFFAKTVEDVEKLVWQQGCNLNLANYLVKTKEKVAIIVKGCDSRSVVNLIKENQVNKDNVVILGANCPSTDTCAKCKQHSPVISDFSAEESISSKDTDFSDVEEFEKMSSGERKAYLQEEVSKCIRCYACRNSCPACYCKECFVEEHLPNWIGKTTDIADNMVFHLTRAIHVAGRCIGCGACKRACPMDVNLGILNRKMLKDVHDFYQEESGMTMESELVLNKFKSDDPENFLIGGEKE</sequence>
<evidence type="ECO:0000313" key="5">
    <source>
        <dbReference type="EMBL" id="SMB91291.1"/>
    </source>
</evidence>
<proteinExistence type="predicted"/>
<dbReference type="InterPro" id="IPR009051">
    <property type="entry name" value="Helical_ferredxn"/>
</dbReference>
<feature type="domain" description="4Fe-4S ferredoxin-type" evidence="4">
    <location>
        <begin position="204"/>
        <end position="234"/>
    </location>
</feature>
<accession>A0A1W1VE10</accession>
<evidence type="ECO:0000256" key="1">
    <source>
        <dbReference type="ARBA" id="ARBA00022723"/>
    </source>
</evidence>
<evidence type="ECO:0000256" key="3">
    <source>
        <dbReference type="ARBA" id="ARBA00023014"/>
    </source>
</evidence>
<dbReference type="PROSITE" id="PS51379">
    <property type="entry name" value="4FE4S_FER_2"/>
    <property type="match status" value="2"/>
</dbReference>
<reference evidence="5 6" key="1">
    <citation type="submission" date="2017-04" db="EMBL/GenBank/DDBJ databases">
        <authorList>
            <person name="Afonso C.L."/>
            <person name="Miller P.J."/>
            <person name="Scott M.A."/>
            <person name="Spackman E."/>
            <person name="Goraichik I."/>
            <person name="Dimitrov K.M."/>
            <person name="Suarez D.L."/>
            <person name="Swayne D.E."/>
        </authorList>
    </citation>
    <scope>NUCLEOTIDE SEQUENCE [LARGE SCALE GENOMIC DNA]</scope>
    <source>
        <strain evidence="5 6">DSM 11270</strain>
    </source>
</reference>
<dbReference type="EMBL" id="FWWT01000018">
    <property type="protein sequence ID" value="SMB91291.1"/>
    <property type="molecule type" value="Genomic_DNA"/>
</dbReference>
<keyword evidence="2" id="KW-0408">Iron</keyword>
<dbReference type="AlphaFoldDB" id="A0A1W1VE10"/>
<dbReference type="SUPFAM" id="SSF46548">
    <property type="entry name" value="alpha-helical ferredoxin"/>
    <property type="match status" value="1"/>
</dbReference>
<keyword evidence="1" id="KW-0479">Metal-binding</keyword>
<evidence type="ECO:0000259" key="4">
    <source>
        <dbReference type="PROSITE" id="PS51379"/>
    </source>
</evidence>
<dbReference type="RefSeq" id="WP_084053287.1">
    <property type="nucleotide sequence ID" value="NZ_FWWT01000018.1"/>
</dbReference>
<dbReference type="Proteomes" id="UP000192731">
    <property type="component" value="Unassembled WGS sequence"/>
</dbReference>
<dbReference type="GO" id="GO:0051536">
    <property type="term" value="F:iron-sulfur cluster binding"/>
    <property type="evidence" value="ECO:0007669"/>
    <property type="project" value="UniProtKB-KW"/>
</dbReference>
<gene>
    <name evidence="5" type="ORF">SAMN00017405_2270</name>
</gene>
<keyword evidence="3" id="KW-0411">Iron-sulfur</keyword>
<evidence type="ECO:0000313" key="6">
    <source>
        <dbReference type="Proteomes" id="UP000192731"/>
    </source>
</evidence>
<dbReference type="InterPro" id="IPR017900">
    <property type="entry name" value="4Fe4S_Fe_S_CS"/>
</dbReference>
<dbReference type="STRING" id="656914.SAMN00017405_2270"/>
<evidence type="ECO:0000256" key="2">
    <source>
        <dbReference type="ARBA" id="ARBA00023004"/>
    </source>
</evidence>
<organism evidence="5 6">
    <name type="scientific">Desulfonispora thiosulfatigenes DSM 11270</name>
    <dbReference type="NCBI Taxonomy" id="656914"/>
    <lineage>
        <taxon>Bacteria</taxon>
        <taxon>Bacillati</taxon>
        <taxon>Bacillota</taxon>
        <taxon>Clostridia</taxon>
        <taxon>Eubacteriales</taxon>
        <taxon>Peptococcaceae</taxon>
        <taxon>Desulfonispora</taxon>
    </lineage>
</organism>
<feature type="domain" description="4Fe-4S ferredoxin-type" evidence="4">
    <location>
        <begin position="150"/>
        <end position="172"/>
    </location>
</feature>
<dbReference type="InterPro" id="IPR017896">
    <property type="entry name" value="4Fe4S_Fe-S-bd"/>
</dbReference>
<name>A0A1W1VE10_DESTI</name>
<dbReference type="OrthoDB" id="9773828at2"/>
<dbReference type="Gene3D" id="1.10.1060.10">
    <property type="entry name" value="Alpha-helical ferredoxin"/>
    <property type="match status" value="1"/>
</dbReference>
<protein>
    <submittedName>
        <fullName evidence="5">4Fe-4S dicluster domain-containing protein</fullName>
    </submittedName>
</protein>
<dbReference type="Pfam" id="PF13183">
    <property type="entry name" value="Fer4_8"/>
    <property type="match status" value="1"/>
</dbReference>
<dbReference type="GO" id="GO:0046872">
    <property type="term" value="F:metal ion binding"/>
    <property type="evidence" value="ECO:0007669"/>
    <property type="project" value="UniProtKB-KW"/>
</dbReference>
<keyword evidence="6" id="KW-1185">Reference proteome</keyword>
<dbReference type="PROSITE" id="PS00198">
    <property type="entry name" value="4FE4S_FER_1"/>
    <property type="match status" value="1"/>
</dbReference>